<protein>
    <submittedName>
        <fullName evidence="1">Uncharacterized protein</fullName>
    </submittedName>
</protein>
<accession>A0A8S9ZD92</accession>
<gene>
    <name evidence="1" type="ORF">Mgra_00009699</name>
</gene>
<sequence>MKSIILVENVVDVGLDFIAVERSAVVLIIAVAKKPQLLNVVQIIIIVVEKMNQDIALTDLNAQRIAAWDNYCKEEILL</sequence>
<evidence type="ECO:0000313" key="2">
    <source>
        <dbReference type="Proteomes" id="UP000605970"/>
    </source>
</evidence>
<feature type="non-terminal residue" evidence="1">
    <location>
        <position position="78"/>
    </location>
</feature>
<dbReference type="Proteomes" id="UP000605970">
    <property type="component" value="Unassembled WGS sequence"/>
</dbReference>
<organism evidence="1 2">
    <name type="scientific">Meloidogyne graminicola</name>
    <dbReference type="NCBI Taxonomy" id="189291"/>
    <lineage>
        <taxon>Eukaryota</taxon>
        <taxon>Metazoa</taxon>
        <taxon>Ecdysozoa</taxon>
        <taxon>Nematoda</taxon>
        <taxon>Chromadorea</taxon>
        <taxon>Rhabditida</taxon>
        <taxon>Tylenchina</taxon>
        <taxon>Tylenchomorpha</taxon>
        <taxon>Tylenchoidea</taxon>
        <taxon>Meloidogynidae</taxon>
        <taxon>Meloidogyninae</taxon>
        <taxon>Meloidogyne</taxon>
    </lineage>
</organism>
<keyword evidence="2" id="KW-1185">Reference proteome</keyword>
<dbReference type="EMBL" id="JABEBT010000176">
    <property type="protein sequence ID" value="KAF7626122.1"/>
    <property type="molecule type" value="Genomic_DNA"/>
</dbReference>
<dbReference type="AlphaFoldDB" id="A0A8S9ZD92"/>
<reference evidence="1" key="1">
    <citation type="journal article" date="2020" name="Ecol. Evol.">
        <title>Genome structure and content of the rice root-knot nematode (Meloidogyne graminicola).</title>
        <authorList>
            <person name="Phan N.T."/>
            <person name="Danchin E.G.J."/>
            <person name="Klopp C."/>
            <person name="Perfus-Barbeoch L."/>
            <person name="Kozlowski D.K."/>
            <person name="Koutsovoulos G.D."/>
            <person name="Lopez-Roques C."/>
            <person name="Bouchez O."/>
            <person name="Zahm M."/>
            <person name="Besnard G."/>
            <person name="Bellafiore S."/>
        </authorList>
    </citation>
    <scope>NUCLEOTIDE SEQUENCE</scope>
    <source>
        <strain evidence="1">VN-18</strain>
    </source>
</reference>
<evidence type="ECO:0000313" key="1">
    <source>
        <dbReference type="EMBL" id="KAF7626122.1"/>
    </source>
</evidence>
<proteinExistence type="predicted"/>
<name>A0A8S9ZD92_9BILA</name>
<comment type="caution">
    <text evidence="1">The sequence shown here is derived from an EMBL/GenBank/DDBJ whole genome shotgun (WGS) entry which is preliminary data.</text>
</comment>